<dbReference type="PANTHER" id="PTHR47723:SF19">
    <property type="entry name" value="POLYNUCLEOTIDYL TRANSFERASE, RIBONUCLEASE H-LIKE SUPERFAMILY PROTEIN"/>
    <property type="match status" value="1"/>
</dbReference>
<comment type="caution">
    <text evidence="2">The sequence shown here is derived from an EMBL/GenBank/DDBJ whole genome shotgun (WGS) entry which is preliminary data.</text>
</comment>
<dbReference type="Proteomes" id="UP000541444">
    <property type="component" value="Unassembled WGS sequence"/>
</dbReference>
<dbReference type="Gene3D" id="3.30.420.10">
    <property type="entry name" value="Ribonuclease H-like superfamily/Ribonuclease H"/>
    <property type="match status" value="1"/>
</dbReference>
<evidence type="ECO:0000313" key="3">
    <source>
        <dbReference type="Proteomes" id="UP000541444"/>
    </source>
</evidence>
<dbReference type="SUPFAM" id="SSF53098">
    <property type="entry name" value="Ribonuclease H-like"/>
    <property type="match status" value="1"/>
</dbReference>
<protein>
    <recommendedName>
        <fullName evidence="1">RNase H type-1 domain-containing protein</fullName>
    </recommendedName>
</protein>
<dbReference type="GO" id="GO:0003676">
    <property type="term" value="F:nucleic acid binding"/>
    <property type="evidence" value="ECO:0007669"/>
    <property type="project" value="InterPro"/>
</dbReference>
<dbReference type="Pfam" id="PF13456">
    <property type="entry name" value="RVT_3"/>
    <property type="match status" value="1"/>
</dbReference>
<dbReference type="PANTHER" id="PTHR47723">
    <property type="entry name" value="OS05G0353850 PROTEIN"/>
    <property type="match status" value="1"/>
</dbReference>
<dbReference type="OrthoDB" id="1166192at2759"/>
<dbReference type="InterPro" id="IPR053151">
    <property type="entry name" value="RNase_H-like"/>
</dbReference>
<gene>
    <name evidence="2" type="ORF">GIB67_007475</name>
</gene>
<dbReference type="InterPro" id="IPR036397">
    <property type="entry name" value="RNaseH_sf"/>
</dbReference>
<sequence length="122" mass="13422">MPPNSVCMINCVGNTMGGFGAIIRIDEGRAVAACAGRTITKSMLYHELLSIKTGFELAIKYGKVKNEVKTKSTMAVSVITKQYSSDWQCRAIVREILIITESLEWFRINQIPTGANQPALVL</sequence>
<dbReference type="EMBL" id="JACGCM010001378">
    <property type="protein sequence ID" value="KAF6156100.1"/>
    <property type="molecule type" value="Genomic_DNA"/>
</dbReference>
<accession>A0A7J7MMS9</accession>
<evidence type="ECO:0000259" key="1">
    <source>
        <dbReference type="Pfam" id="PF13456"/>
    </source>
</evidence>
<dbReference type="GO" id="GO:0004523">
    <property type="term" value="F:RNA-DNA hybrid ribonuclease activity"/>
    <property type="evidence" value="ECO:0007669"/>
    <property type="project" value="InterPro"/>
</dbReference>
<dbReference type="InterPro" id="IPR002156">
    <property type="entry name" value="RNaseH_domain"/>
</dbReference>
<keyword evidence="3" id="KW-1185">Reference proteome</keyword>
<feature type="domain" description="RNase H type-1" evidence="1">
    <location>
        <begin position="14"/>
        <end position="120"/>
    </location>
</feature>
<proteinExistence type="predicted"/>
<dbReference type="InterPro" id="IPR012337">
    <property type="entry name" value="RNaseH-like_sf"/>
</dbReference>
<organism evidence="2 3">
    <name type="scientific">Kingdonia uniflora</name>
    <dbReference type="NCBI Taxonomy" id="39325"/>
    <lineage>
        <taxon>Eukaryota</taxon>
        <taxon>Viridiplantae</taxon>
        <taxon>Streptophyta</taxon>
        <taxon>Embryophyta</taxon>
        <taxon>Tracheophyta</taxon>
        <taxon>Spermatophyta</taxon>
        <taxon>Magnoliopsida</taxon>
        <taxon>Ranunculales</taxon>
        <taxon>Circaeasteraceae</taxon>
        <taxon>Kingdonia</taxon>
    </lineage>
</organism>
<reference evidence="2 3" key="1">
    <citation type="journal article" date="2020" name="IScience">
        <title>Genome Sequencing of the Endangered Kingdonia uniflora (Circaeasteraceae, Ranunculales) Reveals Potential Mechanisms of Evolutionary Specialization.</title>
        <authorList>
            <person name="Sun Y."/>
            <person name="Deng T."/>
            <person name="Zhang A."/>
            <person name="Moore M.J."/>
            <person name="Landis J.B."/>
            <person name="Lin N."/>
            <person name="Zhang H."/>
            <person name="Zhang X."/>
            <person name="Huang J."/>
            <person name="Zhang X."/>
            <person name="Sun H."/>
            <person name="Wang H."/>
        </authorList>
    </citation>
    <scope>NUCLEOTIDE SEQUENCE [LARGE SCALE GENOMIC DNA]</scope>
    <source>
        <strain evidence="2">TB1705</strain>
        <tissue evidence="2">Leaf</tissue>
    </source>
</reference>
<name>A0A7J7MMS9_9MAGN</name>
<dbReference type="AlphaFoldDB" id="A0A7J7MMS9"/>
<evidence type="ECO:0000313" key="2">
    <source>
        <dbReference type="EMBL" id="KAF6156100.1"/>
    </source>
</evidence>